<feature type="signal peptide" evidence="1">
    <location>
        <begin position="1"/>
        <end position="18"/>
    </location>
</feature>
<dbReference type="AlphaFoldDB" id="A0A914H1U5"/>
<dbReference type="WBParaSite" id="Gr19_v10_g13227.t1">
    <property type="protein sequence ID" value="Gr19_v10_g13227.t1"/>
    <property type="gene ID" value="Gr19_v10_g13227"/>
</dbReference>
<sequence>MFPKAIWAILLLFAVLLSFEHSSLFAVANAHPAALNEPMRQRGKRFSCTNDKCFKNCATDPKIEPENVKECASICDCTYSSGTSKGKPQ</sequence>
<name>A0A914H1U5_GLORO</name>
<organism evidence="2 3">
    <name type="scientific">Globodera rostochiensis</name>
    <name type="common">Golden nematode worm</name>
    <name type="synonym">Heterodera rostochiensis</name>
    <dbReference type="NCBI Taxonomy" id="31243"/>
    <lineage>
        <taxon>Eukaryota</taxon>
        <taxon>Metazoa</taxon>
        <taxon>Ecdysozoa</taxon>
        <taxon>Nematoda</taxon>
        <taxon>Chromadorea</taxon>
        <taxon>Rhabditida</taxon>
        <taxon>Tylenchina</taxon>
        <taxon>Tylenchomorpha</taxon>
        <taxon>Tylenchoidea</taxon>
        <taxon>Heteroderidae</taxon>
        <taxon>Heteroderinae</taxon>
        <taxon>Globodera</taxon>
    </lineage>
</organism>
<evidence type="ECO:0000313" key="3">
    <source>
        <dbReference type="WBParaSite" id="Gr19_v10_g13227.t1"/>
    </source>
</evidence>
<proteinExistence type="predicted"/>
<protein>
    <submittedName>
        <fullName evidence="3">Uncharacterized protein</fullName>
    </submittedName>
</protein>
<evidence type="ECO:0000256" key="1">
    <source>
        <dbReference type="SAM" id="SignalP"/>
    </source>
</evidence>
<keyword evidence="2" id="KW-1185">Reference proteome</keyword>
<keyword evidence="1" id="KW-0732">Signal</keyword>
<feature type="chain" id="PRO_5037364699" evidence="1">
    <location>
        <begin position="19"/>
        <end position="89"/>
    </location>
</feature>
<evidence type="ECO:0000313" key="2">
    <source>
        <dbReference type="Proteomes" id="UP000887572"/>
    </source>
</evidence>
<reference evidence="3" key="1">
    <citation type="submission" date="2022-11" db="UniProtKB">
        <authorList>
            <consortium name="WormBaseParasite"/>
        </authorList>
    </citation>
    <scope>IDENTIFICATION</scope>
</reference>
<accession>A0A914H1U5</accession>
<dbReference type="Proteomes" id="UP000887572">
    <property type="component" value="Unplaced"/>
</dbReference>